<dbReference type="RefSeq" id="WP_149731986.1">
    <property type="nucleotide sequence ID" value="NZ_FMXB01000010.1"/>
</dbReference>
<proteinExistence type="predicted"/>
<dbReference type="Proteomes" id="UP000323439">
    <property type="component" value="Unassembled WGS sequence"/>
</dbReference>
<gene>
    <name evidence="1" type="ORF">SAMN02910315_01449</name>
</gene>
<evidence type="ECO:0000313" key="1">
    <source>
        <dbReference type="EMBL" id="SDA57921.1"/>
    </source>
</evidence>
<protein>
    <submittedName>
        <fullName evidence="1">Uncharacterized protein</fullName>
    </submittedName>
</protein>
<dbReference type="EMBL" id="FMXB01000010">
    <property type="protein sequence ID" value="SDA57921.1"/>
    <property type="molecule type" value="Genomic_DNA"/>
</dbReference>
<reference evidence="1 2" key="1">
    <citation type="submission" date="2016-10" db="EMBL/GenBank/DDBJ databases">
        <authorList>
            <person name="Varghese N."/>
            <person name="Submissions S."/>
        </authorList>
    </citation>
    <scope>NUCLEOTIDE SEQUENCE [LARGE SCALE GENOMIC DNA]</scope>
    <source>
        <strain evidence="1 2">DSM 16643</strain>
    </source>
</reference>
<keyword evidence="2" id="KW-1185">Reference proteome</keyword>
<sequence length="112" mass="13185">MDNCPNCNNRVCVNSSMTHLANLCDLIFDSSQPELMMLDEYYINMGFLLNDEYPEKLRKPRKIPTKLPQRLPELVTPFIYFEEFPAISITCKKTPWIFHYADSEIDVEFLDN</sequence>
<dbReference type="OrthoDB" id="384183at2157"/>
<accession>A0A1G5WIB3</accession>
<organism evidence="1 2">
    <name type="scientific">Methanobrevibacter millerae</name>
    <dbReference type="NCBI Taxonomy" id="230361"/>
    <lineage>
        <taxon>Archaea</taxon>
        <taxon>Methanobacteriati</taxon>
        <taxon>Methanobacteriota</taxon>
        <taxon>Methanomada group</taxon>
        <taxon>Methanobacteria</taxon>
        <taxon>Methanobacteriales</taxon>
        <taxon>Methanobacteriaceae</taxon>
        <taxon>Methanobrevibacter</taxon>
    </lineage>
</organism>
<dbReference type="AlphaFoldDB" id="A0A1G5WIB3"/>
<evidence type="ECO:0000313" key="2">
    <source>
        <dbReference type="Proteomes" id="UP000323439"/>
    </source>
</evidence>
<name>A0A1G5WIB3_9EURY</name>